<accession>A0ABY3EJA3</accession>
<dbReference type="RefSeq" id="WP_144200217.1">
    <property type="nucleotide sequence ID" value="NZ_CAJPVH010000008.1"/>
</dbReference>
<dbReference type="Proteomes" id="UP000318943">
    <property type="component" value="Unassembled WGS sequence"/>
</dbReference>
<proteinExistence type="predicted"/>
<keyword evidence="2" id="KW-1185">Reference proteome</keyword>
<comment type="caution">
    <text evidence="1">The sequence shown here is derived from an EMBL/GenBank/DDBJ whole genome shotgun (WGS) entry which is preliminary data.</text>
</comment>
<evidence type="ECO:0000313" key="2">
    <source>
        <dbReference type="Proteomes" id="UP000318943"/>
    </source>
</evidence>
<protein>
    <submittedName>
        <fullName evidence="1">Uncharacterized protein</fullName>
    </submittedName>
</protein>
<name>A0ABY3EJA3_9BURK</name>
<gene>
    <name evidence="1" type="ORF">FGG12_19345</name>
</gene>
<evidence type="ECO:0000313" key="1">
    <source>
        <dbReference type="EMBL" id="TSP11019.1"/>
    </source>
</evidence>
<dbReference type="EMBL" id="VCIZ01000012">
    <property type="protein sequence ID" value="TSP11019.1"/>
    <property type="molecule type" value="Genomic_DNA"/>
</dbReference>
<reference evidence="1 2" key="1">
    <citation type="submission" date="2019-05" db="EMBL/GenBank/DDBJ databases">
        <title>Whole genome sequence analysis of Cupriavidus campinensis S14E4C strain.</title>
        <authorList>
            <person name="Abbaszade G."/>
            <person name="Szabo A."/>
            <person name="Toumi M."/>
            <person name="Toth E."/>
        </authorList>
    </citation>
    <scope>NUCLEOTIDE SEQUENCE [LARGE SCALE GENOMIC DNA]</scope>
    <source>
        <strain evidence="1 2">S14E4C</strain>
    </source>
</reference>
<sequence length="86" mass="9934">MTIYVKHDGLWALSPEQEQAALRAGCVGLNFGDSFKPLLGNVFLARSTNDWVGVYRFNANSQWPVRIKRFQDFDRALRFAQREDRA</sequence>
<organism evidence="1 2">
    <name type="scientific">Cupriavidus campinensis</name>
    <dbReference type="NCBI Taxonomy" id="151783"/>
    <lineage>
        <taxon>Bacteria</taxon>
        <taxon>Pseudomonadati</taxon>
        <taxon>Pseudomonadota</taxon>
        <taxon>Betaproteobacteria</taxon>
        <taxon>Burkholderiales</taxon>
        <taxon>Burkholderiaceae</taxon>
        <taxon>Cupriavidus</taxon>
    </lineage>
</organism>